<dbReference type="AlphaFoldDB" id="A0A835FHV5"/>
<dbReference type="Proteomes" id="UP000636709">
    <property type="component" value="Unassembled WGS sequence"/>
</dbReference>
<reference evidence="2" key="1">
    <citation type="submission" date="2020-07" db="EMBL/GenBank/DDBJ databases">
        <title>Genome sequence and genetic diversity analysis of an under-domesticated orphan crop, white fonio (Digitaria exilis).</title>
        <authorList>
            <person name="Bennetzen J.L."/>
            <person name="Chen S."/>
            <person name="Ma X."/>
            <person name="Wang X."/>
            <person name="Yssel A.E.J."/>
            <person name="Chaluvadi S.R."/>
            <person name="Johnson M."/>
            <person name="Gangashetty P."/>
            <person name="Hamidou F."/>
            <person name="Sanogo M.D."/>
            <person name="Zwaenepoel A."/>
            <person name="Wallace J."/>
            <person name="Van De Peer Y."/>
            <person name="Van Deynze A."/>
        </authorList>
    </citation>
    <scope>NUCLEOTIDE SEQUENCE</scope>
    <source>
        <tissue evidence="2">Leaves</tissue>
    </source>
</reference>
<feature type="region of interest" description="Disordered" evidence="1">
    <location>
        <begin position="318"/>
        <end position="339"/>
    </location>
</feature>
<feature type="compositionally biased region" description="Low complexity" evidence="1">
    <location>
        <begin position="18"/>
        <end position="27"/>
    </location>
</feature>
<evidence type="ECO:0008006" key="4">
    <source>
        <dbReference type="Google" id="ProtNLM"/>
    </source>
</evidence>
<evidence type="ECO:0000313" key="3">
    <source>
        <dbReference type="Proteomes" id="UP000636709"/>
    </source>
</evidence>
<dbReference type="PANTHER" id="PTHR31029:SF8">
    <property type="entry name" value="OS09G0488800 PROTEIN"/>
    <property type="match status" value="1"/>
</dbReference>
<dbReference type="OrthoDB" id="785851at2759"/>
<organism evidence="2 3">
    <name type="scientific">Digitaria exilis</name>
    <dbReference type="NCBI Taxonomy" id="1010633"/>
    <lineage>
        <taxon>Eukaryota</taxon>
        <taxon>Viridiplantae</taxon>
        <taxon>Streptophyta</taxon>
        <taxon>Embryophyta</taxon>
        <taxon>Tracheophyta</taxon>
        <taxon>Spermatophyta</taxon>
        <taxon>Magnoliopsida</taxon>
        <taxon>Liliopsida</taxon>
        <taxon>Poales</taxon>
        <taxon>Poaceae</taxon>
        <taxon>PACMAD clade</taxon>
        <taxon>Panicoideae</taxon>
        <taxon>Panicodae</taxon>
        <taxon>Paniceae</taxon>
        <taxon>Anthephorinae</taxon>
        <taxon>Digitaria</taxon>
    </lineage>
</organism>
<keyword evidence="3" id="KW-1185">Reference proteome</keyword>
<feature type="region of interest" description="Disordered" evidence="1">
    <location>
        <begin position="1"/>
        <end position="28"/>
    </location>
</feature>
<comment type="caution">
    <text evidence="2">The sequence shown here is derived from an EMBL/GenBank/DDBJ whole genome shotgun (WGS) entry which is preliminary data.</text>
</comment>
<accession>A0A835FHV5</accession>
<protein>
    <recommendedName>
        <fullName evidence="4">IRK-interacting protein</fullName>
    </recommendedName>
</protein>
<feature type="compositionally biased region" description="Low complexity" evidence="1">
    <location>
        <begin position="318"/>
        <end position="336"/>
    </location>
</feature>
<evidence type="ECO:0000313" key="2">
    <source>
        <dbReference type="EMBL" id="KAF8758121.1"/>
    </source>
</evidence>
<dbReference type="InterPro" id="IPR042316">
    <property type="entry name" value="IRKI-like"/>
</dbReference>
<name>A0A835FHV5_9POAL</name>
<sequence length="653" mass="72419">MAVAAAAAAEGFNPEAPSPSRAPASRPDVQAAIAKAVELRQLHAAILHRGAPANARATRSPAVIRLPPLASPARSRTADEEYPVFTPAYDDEEEDGVAAAALNHICQDNRSRSENWAGVALDHEDAALSDYDGLNAFSCSNSEVLFPSSNDPLCPRNRGAAYKIHPTFMHSAPSADHRFLLSSVGRAGYTSELKLPPATCNNAIRPATISSSRNRAPHQILSWLFPKSRKKAKPPETEMTMTSSPTAIERGNVSQLLTEWGALSLESLKKELAEANVHRDAALREAAEVRSSLGELATKLVNVEAYCTELKKALRHAATTSPSVSSSRRSTRSMEATARREHPMMPVSHDVMVEGFLQIASEARLSVKQLCKALIQQATEEDAVDNGLSDKLNLLLRPYQLALTGSTSSKHGCSKAVLYHLEAIMNRDMYQDFENPAFQRNGSPRCLDPAEHRRQSFAAFVALRNLSWNEVLRKGTKYYSDDFSRFCDRKMSGIVATLGWSRPWPEQLLQCFFVAAKCVWLLHLLAFSFGPPLTIMRIEDGRAFDQMYMEDILQDRQQVLRSSNEGGGSFGERMILSIVPQMQLDWAYREAVQESFWLRETVSKQRTAPELETIQGRTFSLDTLEMTSMKRDLFSSADGKAKARVAFFKWDLQ</sequence>
<evidence type="ECO:0000256" key="1">
    <source>
        <dbReference type="SAM" id="MobiDB-lite"/>
    </source>
</evidence>
<gene>
    <name evidence="2" type="ORF">HU200_010713</name>
</gene>
<dbReference type="EMBL" id="JACEFO010000742">
    <property type="protein sequence ID" value="KAF8758121.1"/>
    <property type="molecule type" value="Genomic_DNA"/>
</dbReference>
<proteinExistence type="predicted"/>
<dbReference type="PANTHER" id="PTHR31029">
    <property type="entry name" value="CYCLIN-DEPENDENT KINASE-LIKE PROTEIN"/>
    <property type="match status" value="1"/>
</dbReference>